<dbReference type="Proteomes" id="UP000815325">
    <property type="component" value="Unassembled WGS sequence"/>
</dbReference>
<dbReference type="InterPro" id="IPR036410">
    <property type="entry name" value="HSP_DnaJ_Cys-rich_dom_sf"/>
</dbReference>
<proteinExistence type="predicted"/>
<dbReference type="EMBL" id="MU070988">
    <property type="protein sequence ID" value="KAF5826366.1"/>
    <property type="molecule type" value="Genomic_DNA"/>
</dbReference>
<protein>
    <submittedName>
        <fullName evidence="2">Uncharacterized protein</fullName>
    </submittedName>
</protein>
<evidence type="ECO:0000313" key="2">
    <source>
        <dbReference type="EMBL" id="KAF5826366.1"/>
    </source>
</evidence>
<keyword evidence="3" id="KW-1185">Reference proteome</keyword>
<feature type="region of interest" description="Disordered" evidence="1">
    <location>
        <begin position="22"/>
        <end position="55"/>
    </location>
</feature>
<evidence type="ECO:0000313" key="3">
    <source>
        <dbReference type="Proteomes" id="UP000815325"/>
    </source>
</evidence>
<feature type="region of interest" description="Disordered" evidence="1">
    <location>
        <begin position="105"/>
        <end position="125"/>
    </location>
</feature>
<comment type="caution">
    <text evidence="2">The sequence shown here is derived from an EMBL/GenBank/DDBJ whole genome shotgun (WGS) entry which is preliminary data.</text>
</comment>
<feature type="compositionally biased region" description="Polar residues" evidence="1">
    <location>
        <begin position="32"/>
        <end position="41"/>
    </location>
</feature>
<name>A0ABQ7FVF2_DUNSA</name>
<gene>
    <name evidence="2" type="ORF">DUNSADRAFT_3390</name>
</gene>
<accession>A0ABQ7FVF2</accession>
<sequence>MELVGAERDQYEQLLSKYKGAAGNPVNAHEGVNSSLTQSLAQPGKPDPPRPQGTDVDVRPCLGCDSSGTVTELYNFRRLEKCCPKCEGKGVFFYRNGQLVPEGEFSANQRRSSGSSGSGKLRNPAKTAKELAAVGAKLRQYEQPPTSLDRPLLAYNSVGTMHTLTVS</sequence>
<reference evidence="2" key="1">
    <citation type="submission" date="2017-08" db="EMBL/GenBank/DDBJ databases">
        <authorList>
            <person name="Polle J.E."/>
            <person name="Barry K."/>
            <person name="Cushman J."/>
            <person name="Schmutz J."/>
            <person name="Tran D."/>
            <person name="Hathwaick L.T."/>
            <person name="Yim W.C."/>
            <person name="Jenkins J."/>
            <person name="Mckie-Krisberg Z.M."/>
            <person name="Prochnik S."/>
            <person name="Lindquist E."/>
            <person name="Dockter R.B."/>
            <person name="Adam C."/>
            <person name="Molina H."/>
            <person name="Bunkerborg J."/>
            <person name="Jin E."/>
            <person name="Buchheim M."/>
            <person name="Magnuson J."/>
        </authorList>
    </citation>
    <scope>NUCLEOTIDE SEQUENCE</scope>
    <source>
        <strain evidence="2">CCAP 19/18</strain>
    </source>
</reference>
<dbReference type="SUPFAM" id="SSF57938">
    <property type="entry name" value="DnaJ/Hsp40 cysteine-rich domain"/>
    <property type="match status" value="1"/>
</dbReference>
<evidence type="ECO:0000256" key="1">
    <source>
        <dbReference type="SAM" id="MobiDB-lite"/>
    </source>
</evidence>
<organism evidence="2 3">
    <name type="scientific">Dunaliella salina</name>
    <name type="common">Green alga</name>
    <name type="synonym">Protococcus salinus</name>
    <dbReference type="NCBI Taxonomy" id="3046"/>
    <lineage>
        <taxon>Eukaryota</taxon>
        <taxon>Viridiplantae</taxon>
        <taxon>Chlorophyta</taxon>
        <taxon>core chlorophytes</taxon>
        <taxon>Chlorophyceae</taxon>
        <taxon>CS clade</taxon>
        <taxon>Chlamydomonadales</taxon>
        <taxon>Dunaliellaceae</taxon>
        <taxon>Dunaliella</taxon>
    </lineage>
</organism>